<organism evidence="2 3">
    <name type="scientific">Kolteria novifilia</name>
    <dbReference type="NCBI Taxonomy" id="2527975"/>
    <lineage>
        <taxon>Bacteria</taxon>
        <taxon>Pseudomonadati</taxon>
        <taxon>Planctomycetota</taxon>
        <taxon>Planctomycetia</taxon>
        <taxon>Kolteriales</taxon>
        <taxon>Kolteriaceae</taxon>
        <taxon>Kolteria</taxon>
    </lineage>
</organism>
<dbReference type="AlphaFoldDB" id="A0A518B1V9"/>
<dbReference type="InterPro" id="IPR050135">
    <property type="entry name" value="dGTPase-like"/>
</dbReference>
<dbReference type="PANTHER" id="PTHR11373:SF4">
    <property type="entry name" value="DEOXYNUCLEOSIDE TRIPHOSPHATE TRIPHOSPHOHYDROLASE SAMHD1"/>
    <property type="match status" value="1"/>
</dbReference>
<dbReference type="InterPro" id="IPR045509">
    <property type="entry name" value="HD_assoc_2"/>
</dbReference>
<proteinExistence type="predicted"/>
<dbReference type="InterPro" id="IPR003607">
    <property type="entry name" value="HD/PDEase_dom"/>
</dbReference>
<accession>A0A518B1V9</accession>
<dbReference type="EMBL" id="CP036279">
    <property type="protein sequence ID" value="QDU60932.1"/>
    <property type="molecule type" value="Genomic_DNA"/>
</dbReference>
<dbReference type="Pfam" id="PF19276">
    <property type="entry name" value="HD_assoc_2"/>
    <property type="match status" value="1"/>
</dbReference>
<dbReference type="PROSITE" id="PS51831">
    <property type="entry name" value="HD"/>
    <property type="match status" value="1"/>
</dbReference>
<dbReference type="Gene3D" id="1.10.3210.10">
    <property type="entry name" value="Hypothetical protein af1432"/>
    <property type="match status" value="1"/>
</dbReference>
<dbReference type="GO" id="GO:0006203">
    <property type="term" value="P:dGTP catabolic process"/>
    <property type="evidence" value="ECO:0007669"/>
    <property type="project" value="TreeGrafter"/>
</dbReference>
<dbReference type="CDD" id="cd00077">
    <property type="entry name" value="HDc"/>
    <property type="match status" value="1"/>
</dbReference>
<reference evidence="2 3" key="1">
    <citation type="submission" date="2019-02" db="EMBL/GenBank/DDBJ databases">
        <title>Deep-cultivation of Planctomycetes and their phenomic and genomic characterization uncovers novel biology.</title>
        <authorList>
            <person name="Wiegand S."/>
            <person name="Jogler M."/>
            <person name="Boedeker C."/>
            <person name="Pinto D."/>
            <person name="Vollmers J."/>
            <person name="Rivas-Marin E."/>
            <person name="Kohn T."/>
            <person name="Peeters S.H."/>
            <person name="Heuer A."/>
            <person name="Rast P."/>
            <person name="Oberbeckmann S."/>
            <person name="Bunk B."/>
            <person name="Jeske O."/>
            <person name="Meyerdierks A."/>
            <person name="Storesund J.E."/>
            <person name="Kallscheuer N."/>
            <person name="Luecker S."/>
            <person name="Lage O.M."/>
            <person name="Pohl T."/>
            <person name="Merkel B.J."/>
            <person name="Hornburger P."/>
            <person name="Mueller R.-W."/>
            <person name="Bruemmer F."/>
            <person name="Labrenz M."/>
            <person name="Spormann A.M."/>
            <person name="Op den Camp H."/>
            <person name="Overmann J."/>
            <person name="Amann R."/>
            <person name="Jetten M.S.M."/>
            <person name="Mascher T."/>
            <person name="Medema M.H."/>
            <person name="Devos D.P."/>
            <person name="Kaster A.-K."/>
            <person name="Ovreas L."/>
            <person name="Rohde M."/>
            <person name="Galperin M.Y."/>
            <person name="Jogler C."/>
        </authorList>
    </citation>
    <scope>NUCLEOTIDE SEQUENCE [LARGE SCALE GENOMIC DNA]</scope>
    <source>
        <strain evidence="2 3">Pan216</strain>
    </source>
</reference>
<dbReference type="RefSeq" id="WP_145257532.1">
    <property type="nucleotide sequence ID" value="NZ_CP036279.1"/>
</dbReference>
<feature type="domain" description="HD" evidence="1">
    <location>
        <begin position="50"/>
        <end position="170"/>
    </location>
</feature>
<dbReference type="SMART" id="SM00471">
    <property type="entry name" value="HDc"/>
    <property type="match status" value="1"/>
</dbReference>
<dbReference type="PANTHER" id="PTHR11373">
    <property type="entry name" value="DEOXYNUCLEOSIDE TRIPHOSPHATE TRIPHOSPHOHYDROLASE"/>
    <property type="match status" value="1"/>
</dbReference>
<dbReference type="KEGG" id="knv:Pan216_17850"/>
<dbReference type="SUPFAM" id="SSF109604">
    <property type="entry name" value="HD-domain/PDEase-like"/>
    <property type="match status" value="1"/>
</dbReference>
<dbReference type="OrthoDB" id="9803619at2"/>
<evidence type="ECO:0000313" key="3">
    <source>
        <dbReference type="Proteomes" id="UP000317093"/>
    </source>
</evidence>
<gene>
    <name evidence="2" type="ORF">Pan216_17850</name>
</gene>
<dbReference type="InterPro" id="IPR006674">
    <property type="entry name" value="HD_domain"/>
</dbReference>
<dbReference type="Proteomes" id="UP000317093">
    <property type="component" value="Chromosome"/>
</dbReference>
<sequence length="439" mass="49795">MKTIRDAVHGDIELDDLEIALLDTPAMQRLRGIKQLGTSNLVYPSASHTRFEHSLGTLWMTKRMLRVLRADDPSISDAEERTARLAALLHDITHVPFGHTFEDERRLFERHDEDEDRLARYLDRPPISTLLDQSGVRDEVRGVLTARAAGRPFVRELVTGTVCADLLDYLRRDATMSGLALSYDDRLLQAFRLSDNHLVVRLHKHGGFRHDTLSELIRLLQIRYNLTERVYYHHAKVVSGAMVSRALELALGLGAIAKKDLFELRDDSLLDRLMMHADRDQGLKDVLSDLAGRQLFKRAYYLTMERFGQRGLDDATRDQLAKRFHQDLEGRRALERELARRLDIPPAHVIVYCPSPAMSLKEANVPVEISPGQVEPLSNLGHPDVAALTEKHRALWSFTICLRRTHAALLPSASALCEGLVGYPNQLHPQEQGRLAFRA</sequence>
<dbReference type="GO" id="GO:0008832">
    <property type="term" value="F:dGTPase activity"/>
    <property type="evidence" value="ECO:0007669"/>
    <property type="project" value="TreeGrafter"/>
</dbReference>
<dbReference type="Pfam" id="PF01966">
    <property type="entry name" value="HD"/>
    <property type="match status" value="1"/>
</dbReference>
<evidence type="ECO:0000313" key="2">
    <source>
        <dbReference type="EMBL" id="QDU60932.1"/>
    </source>
</evidence>
<evidence type="ECO:0000259" key="1">
    <source>
        <dbReference type="PROSITE" id="PS51831"/>
    </source>
</evidence>
<name>A0A518B1V9_9BACT</name>
<protein>
    <submittedName>
        <fullName evidence="2">HD domain protein</fullName>
    </submittedName>
</protein>
<keyword evidence="3" id="KW-1185">Reference proteome</keyword>